<keyword evidence="11" id="KW-0482">Metalloprotease</keyword>
<evidence type="ECO:0000256" key="13">
    <source>
        <dbReference type="ARBA" id="ARBA00031533"/>
    </source>
</evidence>
<name>A0ABY4R165_9ACTN</name>
<evidence type="ECO:0000256" key="1">
    <source>
        <dbReference type="ARBA" id="ARBA00000098"/>
    </source>
</evidence>
<dbReference type="Gene3D" id="2.60.40.1730">
    <property type="entry name" value="tricorn interacting facor f3 domain"/>
    <property type="match status" value="1"/>
</dbReference>
<protein>
    <recommendedName>
        <fullName evidence="5">Aminopeptidase N</fullName>
        <ecNumber evidence="4">3.4.11.2</ecNumber>
    </recommendedName>
    <alternativeName>
        <fullName evidence="12">Alanine aminopeptidase</fullName>
    </alternativeName>
    <alternativeName>
        <fullName evidence="13">Lysyl aminopeptidase</fullName>
    </alternativeName>
</protein>
<proteinExistence type="inferred from homology"/>
<dbReference type="GO" id="GO:0016285">
    <property type="term" value="F:alanyl aminopeptidase activity"/>
    <property type="evidence" value="ECO:0007669"/>
    <property type="project" value="UniProtKB-EC"/>
</dbReference>
<evidence type="ECO:0000259" key="16">
    <source>
        <dbReference type="Pfam" id="PF17900"/>
    </source>
</evidence>
<keyword evidence="7" id="KW-0645">Protease</keyword>
<comment type="cofactor">
    <cofactor evidence="2">
        <name>Zn(2+)</name>
        <dbReference type="ChEBI" id="CHEBI:29105"/>
    </cofactor>
</comment>
<keyword evidence="10" id="KW-0862">Zinc</keyword>
<comment type="similarity">
    <text evidence="3">Belongs to the peptidase M1 family.</text>
</comment>
<dbReference type="InterPro" id="IPR027268">
    <property type="entry name" value="Peptidase_M4/M1_CTD_sf"/>
</dbReference>
<evidence type="ECO:0000256" key="5">
    <source>
        <dbReference type="ARBA" id="ARBA00015611"/>
    </source>
</evidence>
<dbReference type="SUPFAM" id="SSF63737">
    <property type="entry name" value="Leukotriene A4 hydrolase N-terminal domain"/>
    <property type="match status" value="1"/>
</dbReference>
<gene>
    <name evidence="17" type="primary">pepN</name>
    <name evidence="17" type="ORF">M6D93_06505</name>
</gene>
<evidence type="ECO:0000256" key="9">
    <source>
        <dbReference type="ARBA" id="ARBA00022801"/>
    </source>
</evidence>
<dbReference type="InterPro" id="IPR014782">
    <property type="entry name" value="Peptidase_M1_dom"/>
</dbReference>
<dbReference type="InterPro" id="IPR001930">
    <property type="entry name" value="Peptidase_M1"/>
</dbReference>
<keyword evidence="6 17" id="KW-0031">Aminopeptidase</keyword>
<dbReference type="SUPFAM" id="SSF55486">
    <property type="entry name" value="Metalloproteases ('zincins'), catalytic domain"/>
    <property type="match status" value="1"/>
</dbReference>
<dbReference type="EC" id="3.4.11.2" evidence="4"/>
<evidence type="ECO:0000259" key="15">
    <source>
        <dbReference type="Pfam" id="PF11838"/>
    </source>
</evidence>
<feature type="domain" description="Peptidase M1 membrane alanine aminopeptidase" evidence="14">
    <location>
        <begin position="252"/>
        <end position="464"/>
    </location>
</feature>
<evidence type="ECO:0000313" key="18">
    <source>
        <dbReference type="Proteomes" id="UP001056336"/>
    </source>
</evidence>
<comment type="catalytic activity">
    <reaction evidence="1">
        <text>Release of an N-terminal amino acid, Xaa-|-Yaa- from a peptide, amide or arylamide. Xaa is preferably Ala, but may be most amino acids including Pro (slow action). When a terminal hydrophobic residue is followed by a prolyl residue, the two may be released as an intact Xaa-Pro dipeptide.</text>
        <dbReference type="EC" id="3.4.11.2"/>
    </reaction>
</comment>
<reference evidence="17" key="2">
    <citation type="submission" date="2022-05" db="EMBL/GenBank/DDBJ databases">
        <authorList>
            <person name="Kim J.-S."/>
            <person name="Lee K."/>
            <person name="Suh M."/>
            <person name="Eom M."/>
            <person name="Kim J.-S."/>
            <person name="Kim D.-S."/>
            <person name="Ko S.-H."/>
            <person name="Shin Y."/>
            <person name="Lee J.-S."/>
        </authorList>
    </citation>
    <scope>NUCLEOTIDE SEQUENCE</scope>
    <source>
        <strain evidence="17">N237</strain>
    </source>
</reference>
<evidence type="ECO:0000256" key="2">
    <source>
        <dbReference type="ARBA" id="ARBA00001947"/>
    </source>
</evidence>
<sequence>MPDDVRSESSVTERVDANTVPVPNLTREDARQRAGLLRVESYDVTLDLTDADGGPSERIFRSRTVVTFAADKPGASTFIDVVAERFHEVSLNGTPIDVSGYEPDEGIVLPGLAADNVLVVDADLLYTTIGQGLHRFVDPVDDAVYLYTQFETTDSKRMYACFDQPDLKATFSLHVTAPAAWTVVSNGAVETVEDDEETKTVHFTTTPRMSTYITALVAGPYHEVRDHHDGIDLGLFCRRSLAQYFDPDEMFTVTKQGFDWYHENFGVRYAFGKYDQLFVPEFNAGAMENAGCVTFLEDYVFRSRVTDARYERRAGTILHEMAHMWFGDLVTMKWFDDLWLNESFADWAATQSQSSATRWKNSWTSFTNLDKTWAYRQDQLPSTHPIACEIPDAEAVEVNFDGITYAKGASVLKQLAAYVGLDEFLAGVRKYFADNAYGNTTLPDFLAALNATSGRELSDWAKVWLETSGLNTITPHYTVDADGRFSSFTLIQDAPTVTAKDNVLRPHRLAVGLYNYDDDGQLVRTKRVELDLTGERTEVAELIGESRADFVLANDDDLTYCKLRLDERSLATLRAGGLGALTDSLARAVCWVAAWDMVRDGELATHDYLDLVIAGAPSETEIGVVQSAHRQLLRALQIYADPAWAATGRERFADVAIDAARSATAGSDHQLAWVHAVIGAATTAEQTEFLSSLFDGRTTLDGLSMDTDLRWALVQALVARGALGVEAIDEQAAADKTAAGVRAAATARALIPTREAKEAAWHAVFYDDSLSNAVMRATLGGFSHPLQGELIAPFGERYFTDAASVWARRTSEMAQDAVVGLFPSWSSTITDRIVELADEFLADTSRPASLRRLVSEGRADVVRALKARSVDAG</sequence>
<evidence type="ECO:0000313" key="17">
    <source>
        <dbReference type="EMBL" id="UQX89651.1"/>
    </source>
</evidence>
<dbReference type="Gene3D" id="1.10.390.10">
    <property type="entry name" value="Neutral Protease Domain 2"/>
    <property type="match status" value="1"/>
</dbReference>
<dbReference type="PRINTS" id="PR00756">
    <property type="entry name" value="ALADIPTASE"/>
</dbReference>
<dbReference type="RefSeq" id="WP_249773547.1">
    <property type="nucleotide sequence ID" value="NZ_CP097332.1"/>
</dbReference>
<dbReference type="InterPro" id="IPR045357">
    <property type="entry name" value="Aminopeptidase_N-like_N"/>
</dbReference>
<dbReference type="InterPro" id="IPR012778">
    <property type="entry name" value="Pept_M1_aminopeptidase"/>
</dbReference>
<accession>A0ABY4R165</accession>
<dbReference type="InterPro" id="IPR042097">
    <property type="entry name" value="Aminopeptidase_N-like_N_sf"/>
</dbReference>
<keyword evidence="8" id="KW-0479">Metal-binding</keyword>
<dbReference type="PANTHER" id="PTHR11533">
    <property type="entry name" value="PROTEASE M1 ZINC METALLOPROTEASE"/>
    <property type="match status" value="1"/>
</dbReference>
<dbReference type="CDD" id="cd09602">
    <property type="entry name" value="M1_APN"/>
    <property type="match status" value="1"/>
</dbReference>
<evidence type="ECO:0000256" key="8">
    <source>
        <dbReference type="ARBA" id="ARBA00022723"/>
    </source>
</evidence>
<dbReference type="InterPro" id="IPR050344">
    <property type="entry name" value="Peptidase_M1_aminopeptidases"/>
</dbReference>
<evidence type="ECO:0000256" key="7">
    <source>
        <dbReference type="ARBA" id="ARBA00022670"/>
    </source>
</evidence>
<dbReference type="InterPro" id="IPR024571">
    <property type="entry name" value="ERAP1-like_C_dom"/>
</dbReference>
<evidence type="ECO:0000259" key="14">
    <source>
        <dbReference type="Pfam" id="PF01433"/>
    </source>
</evidence>
<dbReference type="EMBL" id="CP097332">
    <property type="protein sequence ID" value="UQX89651.1"/>
    <property type="molecule type" value="Genomic_DNA"/>
</dbReference>
<evidence type="ECO:0000256" key="6">
    <source>
        <dbReference type="ARBA" id="ARBA00022438"/>
    </source>
</evidence>
<dbReference type="Pfam" id="PF17900">
    <property type="entry name" value="Peptidase_M1_N"/>
    <property type="match status" value="1"/>
</dbReference>
<organism evidence="17 18">
    <name type="scientific">Jatrophihabitans telluris</name>
    <dbReference type="NCBI Taxonomy" id="2038343"/>
    <lineage>
        <taxon>Bacteria</taxon>
        <taxon>Bacillati</taxon>
        <taxon>Actinomycetota</taxon>
        <taxon>Actinomycetes</taxon>
        <taxon>Jatrophihabitantales</taxon>
        <taxon>Jatrophihabitantaceae</taxon>
        <taxon>Jatrophihabitans</taxon>
    </lineage>
</organism>
<dbReference type="PANTHER" id="PTHR11533:SF174">
    <property type="entry name" value="PUROMYCIN-SENSITIVE AMINOPEPTIDASE-RELATED"/>
    <property type="match status" value="1"/>
</dbReference>
<evidence type="ECO:0000256" key="10">
    <source>
        <dbReference type="ARBA" id="ARBA00022833"/>
    </source>
</evidence>
<dbReference type="Pfam" id="PF11838">
    <property type="entry name" value="ERAP1_C"/>
    <property type="match status" value="1"/>
</dbReference>
<evidence type="ECO:0000256" key="4">
    <source>
        <dbReference type="ARBA" id="ARBA00012564"/>
    </source>
</evidence>
<dbReference type="Proteomes" id="UP001056336">
    <property type="component" value="Chromosome"/>
</dbReference>
<feature type="domain" description="Aminopeptidase N-like N-terminal" evidence="16">
    <location>
        <begin position="129"/>
        <end position="213"/>
    </location>
</feature>
<dbReference type="NCBIfam" id="TIGR02412">
    <property type="entry name" value="pepN_strep_liv"/>
    <property type="match status" value="1"/>
</dbReference>
<evidence type="ECO:0000256" key="3">
    <source>
        <dbReference type="ARBA" id="ARBA00010136"/>
    </source>
</evidence>
<feature type="domain" description="ERAP1-like C-terminal" evidence="15">
    <location>
        <begin position="550"/>
        <end position="861"/>
    </location>
</feature>
<reference evidence="17" key="1">
    <citation type="journal article" date="2018" name="Int. J. Syst. Evol. Microbiol.">
        <title>Jatrophihabitans telluris sp. nov., isolated from sediment soil of lava forest wetlands and the emended description of the genus Jatrophihabitans.</title>
        <authorList>
            <person name="Lee K.C."/>
            <person name="Suh M.K."/>
            <person name="Eom M.K."/>
            <person name="Kim K.K."/>
            <person name="Kim J.S."/>
            <person name="Kim D.S."/>
            <person name="Ko S.H."/>
            <person name="Shin Y.K."/>
            <person name="Lee J.S."/>
        </authorList>
    </citation>
    <scope>NUCLEOTIDE SEQUENCE</scope>
    <source>
        <strain evidence="17">N237</strain>
    </source>
</reference>
<evidence type="ECO:0000256" key="11">
    <source>
        <dbReference type="ARBA" id="ARBA00023049"/>
    </source>
</evidence>
<keyword evidence="9 17" id="KW-0378">Hydrolase</keyword>
<dbReference type="Pfam" id="PF01433">
    <property type="entry name" value="Peptidase_M1"/>
    <property type="match status" value="1"/>
</dbReference>
<keyword evidence="18" id="KW-1185">Reference proteome</keyword>
<evidence type="ECO:0000256" key="12">
    <source>
        <dbReference type="ARBA" id="ARBA00029811"/>
    </source>
</evidence>